<comment type="function">
    <text evidence="9 10">This protein specifically catalyzes the removal of signal peptides from prolipoproteins.</text>
</comment>
<comment type="catalytic activity">
    <reaction evidence="9 10">
        <text>Release of signal peptides from bacterial membrane prolipoproteins. Hydrolyzes -Xaa-Yaa-Zaa-|-(S,diacylglyceryl)Cys-, in which Xaa is hydrophobic (preferably Leu), and Yaa (Ala or Ser) and Zaa (Gly or Ala) have small, neutral side chains.</text>
        <dbReference type="EC" id="3.4.23.36"/>
    </reaction>
</comment>
<evidence type="ECO:0000256" key="7">
    <source>
        <dbReference type="ARBA" id="ARBA00022989"/>
    </source>
</evidence>
<dbReference type="PROSITE" id="PS00855">
    <property type="entry name" value="SPASE_II"/>
    <property type="match status" value="1"/>
</dbReference>
<gene>
    <name evidence="9 12" type="primary">lspA</name>
    <name evidence="12" type="ORF">JQX41_20375</name>
    <name evidence="13" type="ORF">JQX48_20395</name>
</gene>
<evidence type="ECO:0000256" key="4">
    <source>
        <dbReference type="ARBA" id="ARBA00022692"/>
    </source>
</evidence>
<evidence type="ECO:0000256" key="11">
    <source>
        <dbReference type="RuleBase" id="RU004181"/>
    </source>
</evidence>
<keyword evidence="6 9" id="KW-0378">Hydrolase</keyword>
<protein>
    <recommendedName>
        <fullName evidence="9">Lipoprotein signal peptidase</fullName>
        <ecNumber evidence="9">3.4.23.36</ecNumber>
    </recommendedName>
    <alternativeName>
        <fullName evidence="9">Prolipoprotein signal peptidase</fullName>
    </alternativeName>
    <alternativeName>
        <fullName evidence="9">Signal peptidase II</fullName>
        <shortName evidence="9">SPase II</shortName>
    </alternativeName>
</protein>
<evidence type="ECO:0000256" key="8">
    <source>
        <dbReference type="ARBA" id="ARBA00023136"/>
    </source>
</evidence>
<evidence type="ECO:0000256" key="3">
    <source>
        <dbReference type="ARBA" id="ARBA00022670"/>
    </source>
</evidence>
<keyword evidence="3 9" id="KW-0645">Protease</keyword>
<evidence type="ECO:0000256" key="5">
    <source>
        <dbReference type="ARBA" id="ARBA00022750"/>
    </source>
</evidence>
<keyword evidence="8 9" id="KW-0472">Membrane</keyword>
<dbReference type="NCBIfam" id="TIGR00077">
    <property type="entry name" value="lspA"/>
    <property type="match status" value="1"/>
</dbReference>
<feature type="transmembrane region" description="Helical" evidence="9">
    <location>
        <begin position="101"/>
        <end position="118"/>
    </location>
</feature>
<keyword evidence="15" id="KW-1185">Reference proteome</keyword>
<accession>A0A9Q2S3V9</accession>
<dbReference type="Pfam" id="PF01252">
    <property type="entry name" value="Peptidase_A8"/>
    <property type="match status" value="1"/>
</dbReference>
<evidence type="ECO:0000256" key="10">
    <source>
        <dbReference type="RuleBase" id="RU000594"/>
    </source>
</evidence>
<feature type="active site" evidence="9">
    <location>
        <position position="143"/>
    </location>
</feature>
<dbReference type="Proteomes" id="UP000755667">
    <property type="component" value="Unassembled WGS sequence"/>
</dbReference>
<dbReference type="PANTHER" id="PTHR33695:SF1">
    <property type="entry name" value="LIPOPROTEIN SIGNAL PEPTIDASE"/>
    <property type="match status" value="1"/>
</dbReference>
<sequence>MFGWGDAMPVHKLSPVIGIFAALTAFVIDQITKAIVVANAASLSTGIAVFPGFNLVFYRNDGVTFGLLGGAPWWGLIALALAICGWLGVMLFRAENAVETLAYGAIIGGALGNVIDRVRYRAVTDFLDFYINSTHWPAFNMADVFVVSGVGLLLAAPWISARRPIKS</sequence>
<dbReference type="EMBL" id="JAFBXF010000018">
    <property type="protein sequence ID" value="MBM2419355.1"/>
    <property type="molecule type" value="Genomic_DNA"/>
</dbReference>
<evidence type="ECO:0000313" key="12">
    <source>
        <dbReference type="EMBL" id="MBM2414684.1"/>
    </source>
</evidence>
<comment type="subcellular location">
    <subcellularLocation>
        <location evidence="9">Cell membrane</location>
        <topology evidence="9">Multi-pass membrane protein</topology>
    </subcellularLocation>
</comment>
<evidence type="ECO:0000256" key="2">
    <source>
        <dbReference type="ARBA" id="ARBA00022475"/>
    </source>
</evidence>
<evidence type="ECO:0000256" key="9">
    <source>
        <dbReference type="HAMAP-Rule" id="MF_00161"/>
    </source>
</evidence>
<evidence type="ECO:0000313" key="14">
    <source>
        <dbReference type="Proteomes" id="UP000755667"/>
    </source>
</evidence>
<dbReference type="EMBL" id="JAFBXE010000018">
    <property type="protein sequence ID" value="MBM2414684.1"/>
    <property type="molecule type" value="Genomic_DNA"/>
</dbReference>
<name>A0A9Q2S3V9_9RHOB</name>
<dbReference type="RefSeq" id="WP_203276048.1">
    <property type="nucleotide sequence ID" value="NZ_JAFBWU010000018.1"/>
</dbReference>
<organism evidence="12 14">
    <name type="scientific">Marivita cryptomonadis</name>
    <dbReference type="NCBI Taxonomy" id="505252"/>
    <lineage>
        <taxon>Bacteria</taxon>
        <taxon>Pseudomonadati</taxon>
        <taxon>Pseudomonadota</taxon>
        <taxon>Alphaproteobacteria</taxon>
        <taxon>Rhodobacterales</taxon>
        <taxon>Roseobacteraceae</taxon>
        <taxon>Marivita</taxon>
    </lineage>
</organism>
<dbReference type="GO" id="GO:0004190">
    <property type="term" value="F:aspartic-type endopeptidase activity"/>
    <property type="evidence" value="ECO:0007669"/>
    <property type="project" value="UniProtKB-UniRule"/>
</dbReference>
<evidence type="ECO:0000256" key="6">
    <source>
        <dbReference type="ARBA" id="ARBA00022801"/>
    </source>
</evidence>
<reference evidence="12 15" key="1">
    <citation type="submission" date="2021-01" db="EMBL/GenBank/DDBJ databases">
        <title>Diatom-associated Roseobacters Show Island Model of Population Structure.</title>
        <authorList>
            <person name="Qu L."/>
            <person name="Feng X."/>
            <person name="Chen Y."/>
            <person name="Li L."/>
            <person name="Wang X."/>
            <person name="Hu Z."/>
            <person name="Wang H."/>
            <person name="Luo H."/>
        </authorList>
    </citation>
    <scope>NUCLEOTIDE SEQUENCE</scope>
    <source>
        <strain evidence="13 15">CC28-63</strain>
        <strain evidence="12">CC28-69</strain>
    </source>
</reference>
<dbReference type="GO" id="GO:0005886">
    <property type="term" value="C:plasma membrane"/>
    <property type="evidence" value="ECO:0007669"/>
    <property type="project" value="UniProtKB-SubCell"/>
</dbReference>
<feature type="transmembrane region" description="Helical" evidence="9">
    <location>
        <begin position="12"/>
        <end position="28"/>
    </location>
</feature>
<keyword evidence="7 9" id="KW-1133">Transmembrane helix</keyword>
<comment type="pathway">
    <text evidence="9">Protein modification; lipoprotein biosynthesis (signal peptide cleavage).</text>
</comment>
<dbReference type="AlphaFoldDB" id="A0A9Q2S3V9"/>
<feature type="transmembrane region" description="Helical" evidence="9">
    <location>
        <begin position="35"/>
        <end position="53"/>
    </location>
</feature>
<dbReference type="InterPro" id="IPR001872">
    <property type="entry name" value="Peptidase_A8"/>
</dbReference>
<comment type="caution">
    <text evidence="12">The sequence shown here is derived from an EMBL/GenBank/DDBJ whole genome shotgun (WGS) entry which is preliminary data.</text>
</comment>
<dbReference type="PRINTS" id="PR00781">
    <property type="entry name" value="LIPOSIGPTASE"/>
</dbReference>
<dbReference type="EC" id="3.4.23.36" evidence="9"/>
<evidence type="ECO:0000256" key="1">
    <source>
        <dbReference type="ARBA" id="ARBA00006139"/>
    </source>
</evidence>
<dbReference type="PANTHER" id="PTHR33695">
    <property type="entry name" value="LIPOPROTEIN SIGNAL PEPTIDASE"/>
    <property type="match status" value="1"/>
</dbReference>
<feature type="transmembrane region" description="Helical" evidence="9">
    <location>
        <begin position="73"/>
        <end position="94"/>
    </location>
</feature>
<dbReference type="HAMAP" id="MF_00161">
    <property type="entry name" value="LspA"/>
    <property type="match status" value="1"/>
</dbReference>
<feature type="active site" evidence="9">
    <location>
        <position position="125"/>
    </location>
</feature>
<keyword evidence="4 9" id="KW-0812">Transmembrane</keyword>
<keyword evidence="2 9" id="KW-1003">Cell membrane</keyword>
<dbReference type="Proteomes" id="UP000809440">
    <property type="component" value="Unassembled WGS sequence"/>
</dbReference>
<evidence type="ECO:0000313" key="13">
    <source>
        <dbReference type="EMBL" id="MBM2419355.1"/>
    </source>
</evidence>
<dbReference type="GO" id="GO:0006508">
    <property type="term" value="P:proteolysis"/>
    <property type="evidence" value="ECO:0007669"/>
    <property type="project" value="UniProtKB-KW"/>
</dbReference>
<feature type="transmembrane region" description="Helical" evidence="9">
    <location>
        <begin position="138"/>
        <end position="159"/>
    </location>
</feature>
<keyword evidence="5 9" id="KW-0064">Aspartyl protease</keyword>
<comment type="similarity">
    <text evidence="1 9 11">Belongs to the peptidase A8 family.</text>
</comment>
<evidence type="ECO:0000313" key="15">
    <source>
        <dbReference type="Proteomes" id="UP000809440"/>
    </source>
</evidence>
<proteinExistence type="inferred from homology"/>